<protein>
    <submittedName>
        <fullName evidence="4">Uncharacterized protein</fullName>
    </submittedName>
</protein>
<evidence type="ECO:0000256" key="3">
    <source>
        <dbReference type="SAM" id="Phobius"/>
    </source>
</evidence>
<dbReference type="AlphaFoldDB" id="A0A8J6HE00"/>
<dbReference type="Proteomes" id="UP000719412">
    <property type="component" value="Unassembled WGS sequence"/>
</dbReference>
<gene>
    <name evidence="4" type="ORF">GEV33_010336</name>
</gene>
<comment type="caution">
    <text evidence="4">The sequence shown here is derived from an EMBL/GenBank/DDBJ whole genome shotgun (WGS) entry which is preliminary data.</text>
</comment>
<feature type="region of interest" description="Disordered" evidence="2">
    <location>
        <begin position="545"/>
        <end position="564"/>
    </location>
</feature>
<keyword evidence="3" id="KW-0812">Transmembrane</keyword>
<feature type="transmembrane region" description="Helical" evidence="3">
    <location>
        <begin position="22"/>
        <end position="42"/>
    </location>
</feature>
<keyword evidence="1" id="KW-0175">Coiled coil</keyword>
<keyword evidence="3" id="KW-1133">Transmembrane helix</keyword>
<proteinExistence type="predicted"/>
<feature type="compositionally biased region" description="Basic and acidic residues" evidence="2">
    <location>
        <begin position="555"/>
        <end position="564"/>
    </location>
</feature>
<evidence type="ECO:0000256" key="2">
    <source>
        <dbReference type="SAM" id="MobiDB-lite"/>
    </source>
</evidence>
<keyword evidence="3" id="KW-0472">Membrane</keyword>
<feature type="compositionally biased region" description="Basic and acidic residues" evidence="2">
    <location>
        <begin position="282"/>
        <end position="295"/>
    </location>
</feature>
<reference evidence="4" key="1">
    <citation type="journal article" date="2020" name="J Insects Food Feed">
        <title>The yellow mealworm (Tenebrio molitor) genome: a resource for the emerging insects as food and feed industry.</title>
        <authorList>
            <person name="Eriksson T."/>
            <person name="Andere A."/>
            <person name="Kelstrup H."/>
            <person name="Emery V."/>
            <person name="Picard C."/>
        </authorList>
    </citation>
    <scope>NUCLEOTIDE SEQUENCE</scope>
    <source>
        <strain evidence="4">Stoneville</strain>
        <tissue evidence="4">Whole head</tissue>
    </source>
</reference>
<feature type="compositionally biased region" description="Basic and acidic residues" evidence="2">
    <location>
        <begin position="517"/>
        <end position="526"/>
    </location>
</feature>
<sequence length="564" mass="64931">MQSSSCYSEAMTTPELEESHSIHLRGILFTLVLNIFLTYSWIKDQRFLRLAHHSEHLALRRGCRCYSYKILRNVIPYLNCSSIVVSFLTSLSLVKAEVKAVTRKGKAPPMVSCHLLSPSLASFPSQSSYSFTTCWAVSSSDALRDVEPPEEWGRALPETPLTSLWSFSRSCPPLRFPCFGRKINTASPASLHFRSSSAPSRWRARLLLFSSSTCPVSLWSPLRSYVFSNSPTLKGRIFGMHEAGISFHSAVLRKKDLLSEEITMEEWEEYFMKLLEGRKDEQSMERRGVPSRLERGSNLPNLQGRDKQSRKLPRNNSPEHGVSVRRDGMDNMYILDHLAKSELKKKEGRMCALFVDFRAAFDKVDRKKMFECLRERGISEWLVQKDEEIYREKEGDDKGSVTGVTAQAPAVHDIRGRNVEESASRREKSEREMKEMMRNLGKYVRKKKREVNVEKIKMIVFNRRKRKSEESEWKWKDRKSERVQVFGLHFQRESHGQGASEGGSEEGEQGSWMCVGNRRENVGRDLEMEETGGCGESRREIFEMAARSGQRNTRVHSEKKVQEE</sequence>
<feature type="region of interest" description="Disordered" evidence="2">
    <location>
        <begin position="282"/>
        <end position="325"/>
    </location>
</feature>
<feature type="coiled-coil region" evidence="1">
    <location>
        <begin position="419"/>
        <end position="446"/>
    </location>
</feature>
<evidence type="ECO:0000313" key="5">
    <source>
        <dbReference type="Proteomes" id="UP000719412"/>
    </source>
</evidence>
<name>A0A8J6HE00_TENMO</name>
<evidence type="ECO:0000313" key="4">
    <source>
        <dbReference type="EMBL" id="KAH0812456.1"/>
    </source>
</evidence>
<reference evidence="4" key="2">
    <citation type="submission" date="2021-08" db="EMBL/GenBank/DDBJ databases">
        <authorList>
            <person name="Eriksson T."/>
        </authorList>
    </citation>
    <scope>NUCLEOTIDE SEQUENCE</scope>
    <source>
        <strain evidence="4">Stoneville</strain>
        <tissue evidence="4">Whole head</tissue>
    </source>
</reference>
<organism evidence="4 5">
    <name type="scientific">Tenebrio molitor</name>
    <name type="common">Yellow mealworm beetle</name>
    <dbReference type="NCBI Taxonomy" id="7067"/>
    <lineage>
        <taxon>Eukaryota</taxon>
        <taxon>Metazoa</taxon>
        <taxon>Ecdysozoa</taxon>
        <taxon>Arthropoda</taxon>
        <taxon>Hexapoda</taxon>
        <taxon>Insecta</taxon>
        <taxon>Pterygota</taxon>
        <taxon>Neoptera</taxon>
        <taxon>Endopterygota</taxon>
        <taxon>Coleoptera</taxon>
        <taxon>Polyphaga</taxon>
        <taxon>Cucujiformia</taxon>
        <taxon>Tenebrionidae</taxon>
        <taxon>Tenebrio</taxon>
    </lineage>
</organism>
<keyword evidence="5" id="KW-1185">Reference proteome</keyword>
<feature type="region of interest" description="Disordered" evidence="2">
    <location>
        <begin position="491"/>
        <end position="539"/>
    </location>
</feature>
<evidence type="ECO:0000256" key="1">
    <source>
        <dbReference type="SAM" id="Coils"/>
    </source>
</evidence>
<accession>A0A8J6HE00</accession>
<dbReference type="EMBL" id="JABDTM020026039">
    <property type="protein sequence ID" value="KAH0812456.1"/>
    <property type="molecule type" value="Genomic_DNA"/>
</dbReference>